<proteinExistence type="predicted"/>
<evidence type="ECO:0000256" key="1">
    <source>
        <dbReference type="SAM" id="MobiDB-lite"/>
    </source>
</evidence>
<protein>
    <submittedName>
        <fullName evidence="2">Uncharacterized protein</fullName>
    </submittedName>
</protein>
<comment type="caution">
    <text evidence="2">The sequence shown here is derived from an EMBL/GenBank/DDBJ whole genome shotgun (WGS) entry which is preliminary data.</text>
</comment>
<organism evidence="2 3">
    <name type="scientific">Trinickia dinghuensis</name>
    <dbReference type="NCBI Taxonomy" id="2291023"/>
    <lineage>
        <taxon>Bacteria</taxon>
        <taxon>Pseudomonadati</taxon>
        <taxon>Pseudomonadota</taxon>
        <taxon>Betaproteobacteria</taxon>
        <taxon>Burkholderiales</taxon>
        <taxon>Burkholderiaceae</taxon>
        <taxon>Trinickia</taxon>
    </lineage>
</organism>
<evidence type="ECO:0000313" key="2">
    <source>
        <dbReference type="EMBL" id="RDV00767.1"/>
    </source>
</evidence>
<keyword evidence="3" id="KW-1185">Reference proteome</keyword>
<dbReference type="EMBL" id="QRGA01000001">
    <property type="protein sequence ID" value="RDV00767.1"/>
    <property type="molecule type" value="Genomic_DNA"/>
</dbReference>
<reference evidence="2 3" key="1">
    <citation type="submission" date="2018-08" db="EMBL/GenBank/DDBJ databases">
        <title>Paraburkholderia sp. DHOM06 isolated from forest soil.</title>
        <authorList>
            <person name="Gao Z.-H."/>
            <person name="Qiu L.-H."/>
        </authorList>
    </citation>
    <scope>NUCLEOTIDE SEQUENCE [LARGE SCALE GENOMIC DNA]</scope>
    <source>
        <strain evidence="2 3">DHOM06</strain>
    </source>
</reference>
<evidence type="ECO:0000313" key="3">
    <source>
        <dbReference type="Proteomes" id="UP000256838"/>
    </source>
</evidence>
<feature type="region of interest" description="Disordered" evidence="1">
    <location>
        <begin position="1"/>
        <end position="37"/>
    </location>
</feature>
<dbReference type="AlphaFoldDB" id="A0A3D8K787"/>
<accession>A0A3D8K787</accession>
<sequence>MSLFRDANRPAVSTGAERPKRPFRGPNSVAPQGASAQTVNYRAHANARIEVPPEQAHHWAARKAALLRDLPISMLEAR</sequence>
<dbReference type="Proteomes" id="UP000256838">
    <property type="component" value="Unassembled WGS sequence"/>
</dbReference>
<name>A0A3D8K787_9BURK</name>
<gene>
    <name evidence="2" type="ORF">DWV00_03180</name>
</gene>